<dbReference type="EMBL" id="BK015862">
    <property type="protein sequence ID" value="DAD70298.1"/>
    <property type="molecule type" value="Genomic_DNA"/>
</dbReference>
<sequence>MAKAQYKRNEIISAMRRNRWHLYGAVTVLPDGSANSEMFVLAGSPEGAVETANSVRPVNPWEPEEWEVYRCRHIPVNCVCAWAHK</sequence>
<proteinExistence type="predicted"/>
<organism evidence="1">
    <name type="scientific">Siphoviridae sp. ctXPh6</name>
    <dbReference type="NCBI Taxonomy" id="2827578"/>
    <lineage>
        <taxon>Viruses</taxon>
        <taxon>Duplodnaviria</taxon>
        <taxon>Heunggongvirae</taxon>
        <taxon>Uroviricota</taxon>
        <taxon>Caudoviricetes</taxon>
    </lineage>
</organism>
<reference evidence="1" key="1">
    <citation type="journal article" date="2021" name="Proc. Natl. Acad. Sci. U.S.A.">
        <title>A Catalog of Tens of Thousands of Viruses from Human Metagenomes Reveals Hidden Associations with Chronic Diseases.</title>
        <authorList>
            <person name="Tisza M.J."/>
            <person name="Buck C.B."/>
        </authorList>
    </citation>
    <scope>NUCLEOTIDE SEQUENCE</scope>
    <source>
        <strain evidence="1">CtXPh6</strain>
    </source>
</reference>
<protein>
    <submittedName>
        <fullName evidence="1">Uncharacterized protein</fullName>
    </submittedName>
</protein>
<evidence type="ECO:0000313" key="1">
    <source>
        <dbReference type="EMBL" id="DAD70298.1"/>
    </source>
</evidence>
<accession>A0A8S5LK49</accession>
<name>A0A8S5LK49_9CAUD</name>